<evidence type="ECO:0000256" key="1">
    <source>
        <dbReference type="SAM" id="Phobius"/>
    </source>
</evidence>
<protein>
    <submittedName>
        <fullName evidence="2">Uncharacterized protein</fullName>
    </submittedName>
</protein>
<keyword evidence="1" id="KW-0812">Transmembrane</keyword>
<dbReference type="Proteomes" id="UP000183077">
    <property type="component" value="Unassembled WGS sequence"/>
</dbReference>
<dbReference type="GeneID" id="82255563"/>
<gene>
    <name evidence="2" type="ORF">SAMN04488018_101333</name>
</gene>
<dbReference type="AlphaFoldDB" id="A0A1H6RLK3"/>
<keyword evidence="1" id="KW-1133">Transmembrane helix</keyword>
<accession>A0A1H6RLK3</accession>
<evidence type="ECO:0000313" key="2">
    <source>
        <dbReference type="EMBL" id="SEI52072.1"/>
    </source>
</evidence>
<feature type="transmembrane region" description="Helical" evidence="1">
    <location>
        <begin position="51"/>
        <end position="71"/>
    </location>
</feature>
<dbReference type="EMBL" id="FNYS01000001">
    <property type="protein sequence ID" value="SEI52072.1"/>
    <property type="molecule type" value="Genomic_DNA"/>
</dbReference>
<sequence>MAIKKIVYYSLGKIIKLLLASIVFLWIGGYFDYTFFIKGDTPWSEIRKSVPLLFVFIFLNMFTVYGVLYLVESIKALSRYLGNHALAEIDDVRCVNETYGVLVKWEDIKSLRIAYSSMTKSEEIRIVLFEPHDNRTKLSLMLKMVINLFSRDNSVFLDNRFISKNELRAVYAFMINIAKEKGASVL</sequence>
<dbReference type="RefSeq" id="WP_063175135.1">
    <property type="nucleotide sequence ID" value="NZ_FNYS01000001.1"/>
</dbReference>
<organism evidence="2 3">
    <name type="scientific">Myroides marinus</name>
    <dbReference type="NCBI Taxonomy" id="703342"/>
    <lineage>
        <taxon>Bacteria</taxon>
        <taxon>Pseudomonadati</taxon>
        <taxon>Bacteroidota</taxon>
        <taxon>Flavobacteriia</taxon>
        <taxon>Flavobacteriales</taxon>
        <taxon>Flavobacteriaceae</taxon>
        <taxon>Myroides</taxon>
    </lineage>
</organism>
<proteinExistence type="predicted"/>
<keyword evidence="1" id="KW-0472">Membrane</keyword>
<name>A0A1H6RLK3_9FLAO</name>
<feature type="transmembrane region" description="Helical" evidence="1">
    <location>
        <begin position="7"/>
        <end position="31"/>
    </location>
</feature>
<evidence type="ECO:0000313" key="3">
    <source>
        <dbReference type="Proteomes" id="UP000183077"/>
    </source>
</evidence>
<reference evidence="2 3" key="1">
    <citation type="submission" date="2016-10" db="EMBL/GenBank/DDBJ databases">
        <authorList>
            <person name="de Groot N.N."/>
        </authorList>
    </citation>
    <scope>NUCLEOTIDE SEQUENCE [LARGE SCALE GENOMIC DNA]</scope>
    <source>
        <strain evidence="2 3">DSM 23048</strain>
    </source>
</reference>